<keyword evidence="7" id="KW-0206">Cytoskeleton</keyword>
<feature type="compositionally biased region" description="Low complexity" evidence="9">
    <location>
        <begin position="280"/>
        <end position="316"/>
    </location>
</feature>
<dbReference type="GO" id="GO:0008270">
    <property type="term" value="F:zinc ion binding"/>
    <property type="evidence" value="ECO:0007669"/>
    <property type="project" value="UniProtKB-KW"/>
</dbReference>
<dbReference type="Pfam" id="PF00169">
    <property type="entry name" value="PH"/>
    <property type="match status" value="2"/>
</dbReference>
<dbReference type="PANTHER" id="PTHR12673:SF267">
    <property type="entry name" value="PROTEIN CBG10230"/>
    <property type="match status" value="1"/>
</dbReference>
<dbReference type="OrthoDB" id="245697at2759"/>
<dbReference type="EMBL" id="LNIX01000008">
    <property type="protein sequence ID" value="OXA50575.1"/>
    <property type="molecule type" value="Genomic_DNA"/>
</dbReference>
<dbReference type="CDD" id="cd00160">
    <property type="entry name" value="RhoGEF"/>
    <property type="match status" value="1"/>
</dbReference>
<dbReference type="InterPro" id="IPR011993">
    <property type="entry name" value="PH-like_dom_sf"/>
</dbReference>
<dbReference type="PROSITE" id="PS50010">
    <property type="entry name" value="DH_2"/>
    <property type="match status" value="1"/>
</dbReference>
<keyword evidence="5 8" id="KW-0863">Zinc-finger</keyword>
<feature type="domain" description="DH" evidence="11">
    <location>
        <begin position="1054"/>
        <end position="1243"/>
    </location>
</feature>
<dbReference type="InterPro" id="IPR017455">
    <property type="entry name" value="Znf_FYVE-rel"/>
</dbReference>
<feature type="region of interest" description="Disordered" evidence="9">
    <location>
        <begin position="723"/>
        <end position="743"/>
    </location>
</feature>
<dbReference type="Pfam" id="PF01363">
    <property type="entry name" value="FYVE"/>
    <property type="match status" value="1"/>
</dbReference>
<feature type="compositionally biased region" description="Polar residues" evidence="9">
    <location>
        <begin position="317"/>
        <end position="332"/>
    </location>
</feature>
<evidence type="ECO:0000256" key="6">
    <source>
        <dbReference type="ARBA" id="ARBA00022833"/>
    </source>
</evidence>
<dbReference type="Gene3D" id="2.30.29.30">
    <property type="entry name" value="Pleckstrin-homology domain (PH domain)/Phosphotyrosine-binding domain (PTB)"/>
    <property type="match status" value="2"/>
</dbReference>
<dbReference type="PROSITE" id="PS50178">
    <property type="entry name" value="ZF_FYVE"/>
    <property type="match status" value="1"/>
</dbReference>
<feature type="compositionally biased region" description="Polar residues" evidence="9">
    <location>
        <begin position="654"/>
        <end position="666"/>
    </location>
</feature>
<keyword evidence="6" id="KW-0862">Zinc</keyword>
<evidence type="ECO:0000256" key="9">
    <source>
        <dbReference type="SAM" id="MobiDB-lite"/>
    </source>
</evidence>
<evidence type="ECO:0000256" key="4">
    <source>
        <dbReference type="ARBA" id="ARBA00022723"/>
    </source>
</evidence>
<dbReference type="InterPro" id="IPR051092">
    <property type="entry name" value="FYVE_RhoGEF_PH"/>
</dbReference>
<feature type="domain" description="PH" evidence="10">
    <location>
        <begin position="1510"/>
        <end position="1608"/>
    </location>
</feature>
<accession>A0A226DYN1</accession>
<dbReference type="GO" id="GO:0005085">
    <property type="term" value="F:guanyl-nucleotide exchange factor activity"/>
    <property type="evidence" value="ECO:0007669"/>
    <property type="project" value="UniProtKB-KW"/>
</dbReference>
<feature type="compositionally biased region" description="Low complexity" evidence="9">
    <location>
        <begin position="114"/>
        <end position="141"/>
    </location>
</feature>
<keyword evidence="2" id="KW-0963">Cytoplasm</keyword>
<evidence type="ECO:0000256" key="1">
    <source>
        <dbReference type="ARBA" id="ARBA00004245"/>
    </source>
</evidence>
<feature type="compositionally biased region" description="Low complexity" evidence="9">
    <location>
        <begin position="786"/>
        <end position="811"/>
    </location>
</feature>
<feature type="region of interest" description="Disordered" evidence="9">
    <location>
        <begin position="634"/>
        <end position="703"/>
    </location>
</feature>
<dbReference type="SMART" id="SM00325">
    <property type="entry name" value="RhoGEF"/>
    <property type="match status" value="1"/>
</dbReference>
<dbReference type="GO" id="GO:0005856">
    <property type="term" value="C:cytoskeleton"/>
    <property type="evidence" value="ECO:0007669"/>
    <property type="project" value="UniProtKB-SubCell"/>
</dbReference>
<feature type="region of interest" description="Disordered" evidence="9">
    <location>
        <begin position="279"/>
        <end position="381"/>
    </location>
</feature>
<dbReference type="Proteomes" id="UP000198287">
    <property type="component" value="Unassembled WGS sequence"/>
</dbReference>
<feature type="compositionally biased region" description="Low complexity" evidence="9">
    <location>
        <begin position="896"/>
        <end position="913"/>
    </location>
</feature>
<dbReference type="SUPFAM" id="SSF48065">
    <property type="entry name" value="DBL homology domain (DH-domain)"/>
    <property type="match status" value="1"/>
</dbReference>
<evidence type="ECO:0000259" key="12">
    <source>
        <dbReference type="PROSITE" id="PS50178"/>
    </source>
</evidence>
<feature type="compositionally biased region" description="Low complexity" evidence="9">
    <location>
        <begin position="684"/>
        <end position="699"/>
    </location>
</feature>
<feature type="domain" description="FYVE-type" evidence="12">
    <location>
        <begin position="1398"/>
        <end position="1457"/>
    </location>
</feature>
<dbReference type="InterPro" id="IPR013083">
    <property type="entry name" value="Znf_RING/FYVE/PHD"/>
</dbReference>
<feature type="region of interest" description="Disordered" evidence="9">
    <location>
        <begin position="560"/>
        <end position="592"/>
    </location>
</feature>
<feature type="region of interest" description="Disordered" evidence="9">
    <location>
        <begin position="896"/>
        <end position="929"/>
    </location>
</feature>
<comment type="subcellular location">
    <subcellularLocation>
        <location evidence="1">Cytoplasm</location>
        <location evidence="1">Cytoskeleton</location>
    </subcellularLocation>
</comment>
<dbReference type="SMART" id="SM00064">
    <property type="entry name" value="FYVE"/>
    <property type="match status" value="1"/>
</dbReference>
<evidence type="ECO:0000256" key="8">
    <source>
        <dbReference type="PROSITE-ProRule" id="PRU00091"/>
    </source>
</evidence>
<feature type="compositionally biased region" description="Polar residues" evidence="9">
    <location>
        <begin position="53"/>
        <end position="74"/>
    </location>
</feature>
<feature type="region of interest" description="Disordered" evidence="9">
    <location>
        <begin position="948"/>
        <end position="1023"/>
    </location>
</feature>
<keyword evidence="3" id="KW-0344">Guanine-nucleotide releasing factor</keyword>
<proteinExistence type="predicted"/>
<feature type="compositionally biased region" description="Pro residues" evidence="9">
    <location>
        <begin position="80"/>
        <end position="96"/>
    </location>
</feature>
<dbReference type="PROSITE" id="PS50003">
    <property type="entry name" value="PH_DOMAIN"/>
    <property type="match status" value="2"/>
</dbReference>
<dbReference type="GO" id="GO:0005737">
    <property type="term" value="C:cytoplasm"/>
    <property type="evidence" value="ECO:0007669"/>
    <property type="project" value="TreeGrafter"/>
</dbReference>
<evidence type="ECO:0000259" key="10">
    <source>
        <dbReference type="PROSITE" id="PS50003"/>
    </source>
</evidence>
<feature type="compositionally biased region" description="Polar residues" evidence="9">
    <location>
        <begin position="360"/>
        <end position="373"/>
    </location>
</feature>
<evidence type="ECO:0000313" key="13">
    <source>
        <dbReference type="EMBL" id="OXA50575.1"/>
    </source>
</evidence>
<feature type="compositionally biased region" description="Polar residues" evidence="9">
    <location>
        <begin position="572"/>
        <end position="592"/>
    </location>
</feature>
<dbReference type="STRING" id="158441.A0A226DYN1"/>
<feature type="region of interest" description="Disordered" evidence="9">
    <location>
        <begin position="161"/>
        <end position="199"/>
    </location>
</feature>
<name>A0A226DYN1_FOLCA</name>
<feature type="compositionally biased region" description="Low complexity" evidence="9">
    <location>
        <begin position="820"/>
        <end position="833"/>
    </location>
</feature>
<feature type="region of interest" description="Disordered" evidence="9">
    <location>
        <begin position="786"/>
        <end position="881"/>
    </location>
</feature>
<gene>
    <name evidence="13" type="ORF">Fcan01_14645</name>
</gene>
<dbReference type="Gene3D" id="3.30.40.10">
    <property type="entry name" value="Zinc/RING finger domain, C3HC4 (zinc finger)"/>
    <property type="match status" value="1"/>
</dbReference>
<protein>
    <submittedName>
        <fullName evidence="13">FYVE, RhoGEF and PH domain-containing protein 6</fullName>
    </submittedName>
</protein>
<feature type="region of interest" description="Disordered" evidence="9">
    <location>
        <begin position="1"/>
        <end position="144"/>
    </location>
</feature>
<dbReference type="InterPro" id="IPR000306">
    <property type="entry name" value="Znf_FYVE"/>
</dbReference>
<dbReference type="InterPro" id="IPR035899">
    <property type="entry name" value="DBL_dom_sf"/>
</dbReference>
<dbReference type="InterPro" id="IPR000219">
    <property type="entry name" value="DH_dom"/>
</dbReference>
<dbReference type="Gene3D" id="1.20.900.10">
    <property type="entry name" value="Dbl homology (DH) domain"/>
    <property type="match status" value="1"/>
</dbReference>
<evidence type="ECO:0000313" key="14">
    <source>
        <dbReference type="Proteomes" id="UP000198287"/>
    </source>
</evidence>
<comment type="caution">
    <text evidence="13">The sequence shown here is derived from an EMBL/GenBank/DDBJ whole genome shotgun (WGS) entry which is preliminary data.</text>
</comment>
<sequence length="1610" mass="176840">MYLNLNVFVDLPHNRPMVPPKPDKDKISLPTSPPTPNTESGCVSDALSKSPFFDSTSPNPARKTSINGQNTSENESPRRPSAPPKPNSNHTPPPTTPATSKPALPPKPSNNSCPRLSFTSSPPTSLTPPTTSSPSSCKISPPLLPKGRNSISIANAILANKNSAGNKPEPTNFDDVTPRRHPIRSPSAPLSPRPNTANFPAAPRPYSSIFSFPHPPEQQNLNQWNANSSPLSLSTRAKTVSLGRNVAPPTSPTGNSVTQFFTNKAATLARMLPLDLNFGSKSSPPNNNINKSTTKSSISSHLSGNMTHNNNGNNNMPSSQFGRFHNNVSFASNGPIPPPPPPRLRRKLSPVSSLSPVEDSPNSPNTPSVFSPQTTPPPSLIAPLAEAEEPVVIYAEIDKEKKWAARRLKSNGDLFPNNKDVTTISVEKVESGQLKEEDVEEEGIQGSLVITINRDIDPKVVSVKSVIVNSPSELIPEVPQKSKEGEETVASQIQFFEQSSSQAGSGSGDKELVKRESEVACVKTSSVAPPKRQISAEAAVVDSWLGKYLKDPIFVEKSSSQKVKPCSVGHDSLNSESTSSYPPNSDNLIPLNSSTETTRINLNKNEHDNLPEDEDSGNKSFLFSRLSTVGGCGGGGEAVRSNSPLNNNREKTNDNSPTLSSMTMSNPTTKPIKKSPPKDHEDVTTTATTTKSETACPTTNDQDSLIQSVDSKIQSVVHRLSNLSGKVSPSSNQSESPPPPIPKIAEEREFESLNITESGESCEQICNKLLLSPLRKETFHSDIAISSTSNDNDVTTTPTTSSESREGSSSIVRRRSWNCSGDSSSPCESSSSSLTNLRDKHNRKVSGLGWVDEGDSTGVLGDVDTSDAPVPNSSSTEEIGSSFSLRRKKWGIFSSFGKPSSSSTSSSSNNGTPTKGGGKNKGKDKSRSLMSDMNGKIVKNISRQISGPILISPPQQDSPQDSKLLPREKSQSHSAVQFSPDVVDITSHQNNRHRYSEGSIGEENTLLPRPESEPGDDSSICSFSSVSTTGTGYTITMSPGYDSILAELSQSEKKAFYVAREILTSEQTFIDVLDLLTVDFPNAIRRYEDTLKHPVIPPQDLDVILGGLPNLKRVNEELQVDLQQRISNWIEHPKLADVIVKKGPFLKLYAHYIKNFEKITLKLDECCSANVQFARAVQEFELSDRCHKLGLKHYMLKPVQRMPQYRLLLEDYLKQLEPEGCDYEDTVKALAIVKDVADHANEAIKLQVNADKLLHLQNRMTGATLMKADRLLIKEGELVKVCRKDLQPRFFALMNDCLMCMSYNATAGSTKDLKMRNEMPLAGMKVCLSASEDYQNEFSVISTARSFNLVAKTGREREEWMKALNDAIHDNIRKRSCRTPDQEEGFALGKIAPVWIQDSRVTMCQICTAEFTVTFRRHHCRSCGKVVCRHCSGNQAPLQYLKNDAERVCDECYQYLLEEFDKDAGSNEGLETSRETIRTRFKKVTPNVSKRAQTKRNVKSRLEVPANNSGSRISSYLHWRERKAWKRRWFVLMDRVLYIYAASEDIVAIKGIPVLGWNVDVEKSEFMDGGDNEAVFKLSHLGQNTLLFQADNPTLAERWVNLMKEATVLT</sequence>
<keyword evidence="14" id="KW-1185">Reference proteome</keyword>
<evidence type="ECO:0000256" key="7">
    <source>
        <dbReference type="ARBA" id="ARBA00023212"/>
    </source>
</evidence>
<evidence type="ECO:0000256" key="2">
    <source>
        <dbReference type="ARBA" id="ARBA00022490"/>
    </source>
</evidence>
<evidence type="ECO:0000256" key="5">
    <source>
        <dbReference type="ARBA" id="ARBA00022771"/>
    </source>
</evidence>
<evidence type="ECO:0000259" key="11">
    <source>
        <dbReference type="PROSITE" id="PS50010"/>
    </source>
</evidence>
<dbReference type="SMART" id="SM00233">
    <property type="entry name" value="PH"/>
    <property type="match status" value="2"/>
</dbReference>
<dbReference type="PANTHER" id="PTHR12673">
    <property type="entry name" value="FACIOGENITAL DYSPLASIA PROTEIN"/>
    <property type="match status" value="1"/>
</dbReference>
<reference evidence="13 14" key="1">
    <citation type="submission" date="2015-12" db="EMBL/GenBank/DDBJ databases">
        <title>The genome of Folsomia candida.</title>
        <authorList>
            <person name="Faddeeva A."/>
            <person name="Derks M.F."/>
            <person name="Anvar Y."/>
            <person name="Smit S."/>
            <person name="Van Straalen N."/>
            <person name="Roelofs D."/>
        </authorList>
    </citation>
    <scope>NUCLEOTIDE SEQUENCE [LARGE SCALE GENOMIC DNA]</scope>
    <source>
        <strain evidence="13 14">VU population</strain>
        <tissue evidence="13">Whole body</tissue>
    </source>
</reference>
<dbReference type="SUPFAM" id="SSF50729">
    <property type="entry name" value="PH domain-like"/>
    <property type="match status" value="2"/>
</dbReference>
<feature type="domain" description="PH" evidence="10">
    <location>
        <begin position="1271"/>
        <end position="1369"/>
    </location>
</feature>
<dbReference type="Pfam" id="PF00621">
    <property type="entry name" value="RhoGEF"/>
    <property type="match status" value="1"/>
</dbReference>
<evidence type="ECO:0000256" key="3">
    <source>
        <dbReference type="ARBA" id="ARBA00022658"/>
    </source>
</evidence>
<organism evidence="13 14">
    <name type="scientific">Folsomia candida</name>
    <name type="common">Springtail</name>
    <dbReference type="NCBI Taxonomy" id="158441"/>
    <lineage>
        <taxon>Eukaryota</taxon>
        <taxon>Metazoa</taxon>
        <taxon>Ecdysozoa</taxon>
        <taxon>Arthropoda</taxon>
        <taxon>Hexapoda</taxon>
        <taxon>Collembola</taxon>
        <taxon>Entomobryomorpha</taxon>
        <taxon>Isotomoidea</taxon>
        <taxon>Isotomidae</taxon>
        <taxon>Proisotominae</taxon>
        <taxon>Folsomia</taxon>
    </lineage>
</organism>
<keyword evidence="4" id="KW-0479">Metal-binding</keyword>
<dbReference type="InterPro" id="IPR001849">
    <property type="entry name" value="PH_domain"/>
</dbReference>